<dbReference type="GO" id="GO:0016020">
    <property type="term" value="C:membrane"/>
    <property type="evidence" value="ECO:0007669"/>
    <property type="project" value="GOC"/>
</dbReference>
<feature type="domain" description="PGAP2IP second transmembrane" evidence="4">
    <location>
        <begin position="710"/>
        <end position="761"/>
    </location>
</feature>
<dbReference type="STRING" id="71717.A0A4Y7SYV0"/>
<feature type="transmembrane region" description="Helical" evidence="2">
    <location>
        <begin position="634"/>
        <end position="653"/>
    </location>
</feature>
<feature type="transmembrane region" description="Helical" evidence="2">
    <location>
        <begin position="154"/>
        <end position="172"/>
    </location>
</feature>
<comment type="caution">
    <text evidence="7">The sequence shown here is derived from an EMBL/GenBank/DDBJ whole genome shotgun (WGS) entry which is preliminary data.</text>
</comment>
<feature type="domain" description="PGAP2IP first transmembrane" evidence="5">
    <location>
        <begin position="400"/>
        <end position="515"/>
    </location>
</feature>
<dbReference type="PROSITE" id="PS51257">
    <property type="entry name" value="PROKAR_LIPOPROTEIN"/>
    <property type="match status" value="1"/>
</dbReference>
<dbReference type="GO" id="GO:0006506">
    <property type="term" value="P:GPI anchor biosynthetic process"/>
    <property type="evidence" value="ECO:0007669"/>
    <property type="project" value="TreeGrafter"/>
</dbReference>
<evidence type="ECO:0000313" key="7">
    <source>
        <dbReference type="EMBL" id="TEB27030.1"/>
    </source>
</evidence>
<feature type="transmembrane region" description="Helical" evidence="2">
    <location>
        <begin position="119"/>
        <end position="142"/>
    </location>
</feature>
<feature type="transmembrane region" description="Helical" evidence="2">
    <location>
        <begin position="464"/>
        <end position="481"/>
    </location>
</feature>
<dbReference type="FunFam" id="3.60.10.10:FF:000100">
    <property type="entry name" value="Unplaced genomic scaffold supercont2.12, whole genome shotgun sequence"/>
    <property type="match status" value="1"/>
</dbReference>
<dbReference type="OrthoDB" id="68581at2759"/>
<evidence type="ECO:0008006" key="9">
    <source>
        <dbReference type="Google" id="ProtNLM"/>
    </source>
</evidence>
<evidence type="ECO:0000259" key="6">
    <source>
        <dbReference type="Pfam" id="PF23226"/>
    </source>
</evidence>
<proteinExistence type="predicted"/>
<name>A0A4Y7SYV0_COPMI</name>
<feature type="domain" description="PGAP2IP second transmembrane" evidence="4">
    <location>
        <begin position="550"/>
        <end position="692"/>
    </location>
</feature>
<dbReference type="SUPFAM" id="SSF56219">
    <property type="entry name" value="DNase I-like"/>
    <property type="match status" value="1"/>
</dbReference>
<protein>
    <recommendedName>
        <fullName evidence="9">Calcofluor white hypersensitive protein</fullName>
    </recommendedName>
</protein>
<dbReference type="Pfam" id="PF23021">
    <property type="entry name" value="6TM_2nd_PGAP2IP"/>
    <property type="match status" value="2"/>
</dbReference>
<sequence length="1117" mass="122792">MARTTSINAALVARAQTVLSLAAFGSAFAIGCYLHYRKIVKNGVAGWPQEWLPSVSATIGDWYPERNVFQLLIALTAAPRFAILFLTFNLHGSSSLFAFGLLRTLLCGGWVYVTSSDDGLVHDVCMVLYIVMNVPWMAGSILMSKGRGVRRLRTAIALTFFGTIAPLVYWYLQHKVHRIPGAYSYYAIFEWSLILFDVLFDAIAEKELREQGVQITLGAQGSPTKLMASSSSPNPTAKIQPAPKAETTAPSVQAPAKSKSAKQSKKEKEQSQKHEEVVQRSDGALKDALETALAPATVSASSIGPVGAEADASWRSPVCFISDVYRAFVFWSLFTALIPTLFYFSIWELGIAGAETALFALLTPTLLSTTPFFLPSTPKSAPSANKTDDETGIHIPTWYAMLRTRRGQVVAYLVQYAALLAFLSNSPSVRLGVVFVAVSAMTAREVVLWAGLVEGEGEKEGHGWGYWSAVSVSAFVVASGLKGVNHGNNPIWPFIDPKNGGWNKTGLVFAALSLLEFATRPLSTSSSSAKASTPPVKTVTPTPSALSTLITTSLPLGSLLFSMHNLLQDPSTFVAASWTGWENRAPRGPMPHIFGVVTLVFVASGAALGIALSSKSHPFASSTNFRLRTLGSFVSLRSPAWWIVGAGGAYGMFKQRNWEGYSASLVLAFFLASIAPAVLENAAEVAGGSHFAIDCAKEDDDEGEQAKRARNVAKVYASAMFVYILLNLASIFTVAYAFVPGGWVFRERTDVVLTTQHLLLAPFFSWPGLRSLRKTDSPAAVSQGSRTSQTTKRYAFITLTLIAVFSLIFTIFRLPLTPPKPHKQGKTDKRLFNAGIWTVHFGFDNEGHDSQRGMRELIRDMELDVVGLLETDLQRTAFGHRDLTRVLVEDLGYYVDIGPGPNSHTWGAVLLSKFPIINTTHHLLPSPHGELAPAIEAVLDVHGTEITVIVAHNGQEEDKLDRELQSTELARIMRASPRPVVFLGYVVTRVHALRPNPYEIMTKDGNVHDIDKDDKDRWCEYIFYRGLYRTSYARLSRGIITDTELQVGQFVLPKFNHTVVDESQEARYRRSKKEVLGVEHWFPMEYYGKQNKGGKNGHYYHVFYTPLYYLLPEGAVV</sequence>
<feature type="compositionally biased region" description="Basic and acidic residues" evidence="1">
    <location>
        <begin position="264"/>
        <end position="280"/>
    </location>
</feature>
<evidence type="ECO:0000313" key="8">
    <source>
        <dbReference type="Proteomes" id="UP000298030"/>
    </source>
</evidence>
<dbReference type="InterPro" id="IPR053912">
    <property type="entry name" value="PGAP2IP_TM_1nd"/>
</dbReference>
<organism evidence="7 8">
    <name type="scientific">Coprinellus micaceus</name>
    <name type="common">Glistening ink-cap mushroom</name>
    <name type="synonym">Coprinus micaceus</name>
    <dbReference type="NCBI Taxonomy" id="71717"/>
    <lineage>
        <taxon>Eukaryota</taxon>
        <taxon>Fungi</taxon>
        <taxon>Dikarya</taxon>
        <taxon>Basidiomycota</taxon>
        <taxon>Agaricomycotina</taxon>
        <taxon>Agaricomycetes</taxon>
        <taxon>Agaricomycetidae</taxon>
        <taxon>Agaricales</taxon>
        <taxon>Agaricineae</taxon>
        <taxon>Psathyrellaceae</taxon>
        <taxon>Coprinellus</taxon>
    </lineage>
</organism>
<keyword evidence="2" id="KW-0812">Transmembrane</keyword>
<dbReference type="Gene3D" id="3.60.10.10">
    <property type="entry name" value="Endonuclease/exonuclease/phosphatase"/>
    <property type="match status" value="1"/>
</dbReference>
<reference evidence="7 8" key="1">
    <citation type="journal article" date="2019" name="Nat. Ecol. Evol.">
        <title>Megaphylogeny resolves global patterns of mushroom evolution.</title>
        <authorList>
            <person name="Varga T."/>
            <person name="Krizsan K."/>
            <person name="Foldi C."/>
            <person name="Dima B."/>
            <person name="Sanchez-Garcia M."/>
            <person name="Sanchez-Ramirez S."/>
            <person name="Szollosi G.J."/>
            <person name="Szarkandi J.G."/>
            <person name="Papp V."/>
            <person name="Albert L."/>
            <person name="Andreopoulos W."/>
            <person name="Angelini C."/>
            <person name="Antonin V."/>
            <person name="Barry K.W."/>
            <person name="Bougher N.L."/>
            <person name="Buchanan P."/>
            <person name="Buyck B."/>
            <person name="Bense V."/>
            <person name="Catcheside P."/>
            <person name="Chovatia M."/>
            <person name="Cooper J."/>
            <person name="Damon W."/>
            <person name="Desjardin D."/>
            <person name="Finy P."/>
            <person name="Geml J."/>
            <person name="Haridas S."/>
            <person name="Hughes K."/>
            <person name="Justo A."/>
            <person name="Karasinski D."/>
            <person name="Kautmanova I."/>
            <person name="Kiss B."/>
            <person name="Kocsube S."/>
            <person name="Kotiranta H."/>
            <person name="LaButti K.M."/>
            <person name="Lechner B.E."/>
            <person name="Liimatainen K."/>
            <person name="Lipzen A."/>
            <person name="Lukacs Z."/>
            <person name="Mihaltcheva S."/>
            <person name="Morgado L.N."/>
            <person name="Niskanen T."/>
            <person name="Noordeloos M.E."/>
            <person name="Ohm R.A."/>
            <person name="Ortiz-Santana B."/>
            <person name="Ovrebo C."/>
            <person name="Racz N."/>
            <person name="Riley R."/>
            <person name="Savchenko A."/>
            <person name="Shiryaev A."/>
            <person name="Soop K."/>
            <person name="Spirin V."/>
            <person name="Szebenyi C."/>
            <person name="Tomsovsky M."/>
            <person name="Tulloss R.E."/>
            <person name="Uehling J."/>
            <person name="Grigoriev I.V."/>
            <person name="Vagvolgyi C."/>
            <person name="Papp T."/>
            <person name="Martin F.M."/>
            <person name="Miettinen O."/>
            <person name="Hibbett D.S."/>
            <person name="Nagy L.G."/>
        </authorList>
    </citation>
    <scope>NUCLEOTIDE SEQUENCE [LARGE SCALE GENOMIC DNA]</scope>
    <source>
        <strain evidence="7 8">FP101781</strain>
    </source>
</reference>
<dbReference type="Proteomes" id="UP000298030">
    <property type="component" value="Unassembled WGS sequence"/>
</dbReference>
<feature type="transmembrane region" description="Helical" evidence="2">
    <location>
        <begin position="794"/>
        <end position="816"/>
    </location>
</feature>
<feature type="domain" description="PGAP2IP first transmembrane" evidence="5">
    <location>
        <begin position="328"/>
        <end position="372"/>
    </location>
</feature>
<feature type="transmembrane region" description="Helical" evidence="2">
    <location>
        <begin position="409"/>
        <end position="425"/>
    </location>
</feature>
<evidence type="ECO:0000256" key="1">
    <source>
        <dbReference type="SAM" id="MobiDB-lite"/>
    </source>
</evidence>
<feature type="transmembrane region" description="Helical" evidence="2">
    <location>
        <begin position="593"/>
        <end position="614"/>
    </location>
</feature>
<dbReference type="GO" id="GO:0005783">
    <property type="term" value="C:endoplasmic reticulum"/>
    <property type="evidence" value="ECO:0007669"/>
    <property type="project" value="TreeGrafter"/>
</dbReference>
<feature type="transmembrane region" description="Helical" evidence="2">
    <location>
        <begin position="431"/>
        <end position="452"/>
    </location>
</feature>
<accession>A0A4Y7SYV0</accession>
<feature type="region of interest" description="Disordered" evidence="1">
    <location>
        <begin position="223"/>
        <end position="280"/>
    </location>
</feature>
<dbReference type="InterPro" id="IPR051916">
    <property type="entry name" value="GPI-anchor_lipid_remodeler"/>
</dbReference>
<feature type="domain" description="CWH43-like N-terminal" evidence="3">
    <location>
        <begin position="10"/>
        <end position="204"/>
    </location>
</feature>
<dbReference type="InterPro" id="IPR053911">
    <property type="entry name" value="PGAP2IP_TM_2nd"/>
</dbReference>
<dbReference type="PANTHER" id="PTHR14859:SF1">
    <property type="entry name" value="PGAP2-INTERACTING PROTEIN"/>
    <property type="match status" value="1"/>
</dbReference>
<evidence type="ECO:0000259" key="4">
    <source>
        <dbReference type="Pfam" id="PF23021"/>
    </source>
</evidence>
<feature type="domain" description="PGAP2IP C-terminal nuclease-like" evidence="6">
    <location>
        <begin position="830"/>
        <end position="1068"/>
    </location>
</feature>
<dbReference type="Pfam" id="PF10277">
    <property type="entry name" value="Frag1"/>
    <property type="match status" value="1"/>
</dbReference>
<dbReference type="GO" id="GO:0031505">
    <property type="term" value="P:fungal-type cell wall organization"/>
    <property type="evidence" value="ECO:0007669"/>
    <property type="project" value="TreeGrafter"/>
</dbReference>
<feature type="compositionally biased region" description="Low complexity" evidence="1">
    <location>
        <begin position="249"/>
        <end position="258"/>
    </location>
</feature>
<dbReference type="PANTHER" id="PTHR14859">
    <property type="entry name" value="CALCOFLUOR WHITE HYPERSENSITIVE PROTEIN PRECURSOR"/>
    <property type="match status" value="1"/>
</dbReference>
<dbReference type="InterPro" id="IPR057315">
    <property type="entry name" value="Exo_endo_phos_PGAP2IP_C"/>
</dbReference>
<dbReference type="InterPro" id="IPR036691">
    <property type="entry name" value="Endo/exonu/phosph_ase_sf"/>
</dbReference>
<feature type="transmembrane region" description="Helical" evidence="2">
    <location>
        <begin position="660"/>
        <end position="679"/>
    </location>
</feature>
<feature type="transmembrane region" description="Helical" evidence="2">
    <location>
        <begin position="715"/>
        <end position="739"/>
    </location>
</feature>
<dbReference type="InterPro" id="IPR019402">
    <property type="entry name" value="CWH43_N"/>
</dbReference>
<feature type="transmembrane region" description="Helical" evidence="2">
    <location>
        <begin position="184"/>
        <end position="204"/>
    </location>
</feature>
<evidence type="ECO:0000259" key="5">
    <source>
        <dbReference type="Pfam" id="PF23022"/>
    </source>
</evidence>
<evidence type="ECO:0000259" key="3">
    <source>
        <dbReference type="Pfam" id="PF10277"/>
    </source>
</evidence>
<dbReference type="AlphaFoldDB" id="A0A4Y7SYV0"/>
<keyword evidence="2" id="KW-0472">Membrane</keyword>
<dbReference type="Pfam" id="PF23226">
    <property type="entry name" value="Exo_endo_phos_PGAP2IP"/>
    <property type="match status" value="1"/>
</dbReference>
<keyword evidence="8" id="KW-1185">Reference proteome</keyword>
<gene>
    <name evidence="7" type="ORF">FA13DRAFT_1691648</name>
</gene>
<feature type="transmembrane region" description="Helical" evidence="2">
    <location>
        <begin position="324"/>
        <end position="344"/>
    </location>
</feature>
<dbReference type="EMBL" id="QPFP01000043">
    <property type="protein sequence ID" value="TEB27030.1"/>
    <property type="molecule type" value="Genomic_DNA"/>
</dbReference>
<evidence type="ECO:0000256" key="2">
    <source>
        <dbReference type="SAM" id="Phobius"/>
    </source>
</evidence>
<dbReference type="Pfam" id="PF23022">
    <property type="entry name" value="6TM_1st_PGAP2IP"/>
    <property type="match status" value="2"/>
</dbReference>
<feature type="compositionally biased region" description="Polar residues" evidence="1">
    <location>
        <begin position="223"/>
        <end position="237"/>
    </location>
</feature>
<keyword evidence="2" id="KW-1133">Transmembrane helix</keyword>